<dbReference type="PANTHER" id="PTHR12049:SF7">
    <property type="entry name" value="PROTEIN ARGININE METHYLTRANSFERASE NDUFAF7, MITOCHONDRIAL"/>
    <property type="match status" value="1"/>
</dbReference>
<dbReference type="InterPro" id="IPR038375">
    <property type="entry name" value="NDUFAF7_sf"/>
</dbReference>
<name>A0A7L9WV49_9RHOB</name>
<keyword evidence="1 3" id="KW-0489">Methyltransferase</keyword>
<dbReference type="GO" id="GO:0035243">
    <property type="term" value="F:protein-arginine omega-N symmetric methyltransferase activity"/>
    <property type="evidence" value="ECO:0007669"/>
    <property type="project" value="TreeGrafter"/>
</dbReference>
<organism evidence="3 4">
    <name type="scientific">Pseudooceanicola spongiae</name>
    <dbReference type="NCBI Taxonomy" id="2613965"/>
    <lineage>
        <taxon>Bacteria</taxon>
        <taxon>Pseudomonadati</taxon>
        <taxon>Pseudomonadota</taxon>
        <taxon>Alphaproteobacteria</taxon>
        <taxon>Rhodobacterales</taxon>
        <taxon>Paracoccaceae</taxon>
        <taxon>Pseudooceanicola</taxon>
    </lineage>
</organism>
<gene>
    <name evidence="3" type="ORF">F3W81_18410</name>
</gene>
<dbReference type="Pfam" id="PF02636">
    <property type="entry name" value="Methyltransf_28"/>
    <property type="match status" value="1"/>
</dbReference>
<dbReference type="Proteomes" id="UP000594118">
    <property type="component" value="Chromosome"/>
</dbReference>
<dbReference type="Gene3D" id="3.40.50.12710">
    <property type="match status" value="1"/>
</dbReference>
<dbReference type="EMBL" id="CP045201">
    <property type="protein sequence ID" value="QOL83296.1"/>
    <property type="molecule type" value="Genomic_DNA"/>
</dbReference>
<keyword evidence="2 3" id="KW-0808">Transferase</keyword>
<accession>A0A7L9WV49</accession>
<dbReference type="PANTHER" id="PTHR12049">
    <property type="entry name" value="PROTEIN ARGININE METHYLTRANSFERASE NDUFAF7, MITOCHONDRIAL"/>
    <property type="match status" value="1"/>
</dbReference>
<protein>
    <submittedName>
        <fullName evidence="3">Class I SAM-dependent methyltransferase</fullName>
    </submittedName>
</protein>
<evidence type="ECO:0000313" key="4">
    <source>
        <dbReference type="Proteomes" id="UP000594118"/>
    </source>
</evidence>
<dbReference type="InterPro" id="IPR003788">
    <property type="entry name" value="NDUFAF7"/>
</dbReference>
<dbReference type="SUPFAM" id="SSF53335">
    <property type="entry name" value="S-adenosyl-L-methionine-dependent methyltransferases"/>
    <property type="match status" value="1"/>
</dbReference>
<evidence type="ECO:0000256" key="2">
    <source>
        <dbReference type="ARBA" id="ARBA00022679"/>
    </source>
</evidence>
<proteinExistence type="predicted"/>
<dbReference type="GO" id="GO:0032259">
    <property type="term" value="P:methylation"/>
    <property type="evidence" value="ECO:0007669"/>
    <property type="project" value="UniProtKB-KW"/>
</dbReference>
<dbReference type="AlphaFoldDB" id="A0A7L9WV49"/>
<dbReference type="KEGG" id="pshq:F3W81_18410"/>
<dbReference type="RefSeq" id="WP_193084026.1">
    <property type="nucleotide sequence ID" value="NZ_CP045201.1"/>
</dbReference>
<evidence type="ECO:0000256" key="1">
    <source>
        <dbReference type="ARBA" id="ARBA00022603"/>
    </source>
</evidence>
<dbReference type="InterPro" id="IPR029063">
    <property type="entry name" value="SAM-dependent_MTases_sf"/>
</dbReference>
<sequence>MTPLARHLHDRIAQDGPLRLSDYMADCLLHPRYGYYTTRDPLGAAGDFTTSPEISQMFGELLGLSLAQSWLDQGAPTPFTLAELGPGRGTLMADILRATRGVPGFHAAMTLLLVEVSPALRKAQKATLKGYDVEWRDRLADLPDAPLFLVANEFFDALPIRQFVRADDILWQERRVTTQGDALTLGLTGAAPEPALAHRLGDTKPGDIVELSPSASAIAAEIGNHIAQHGGAALIVDYGDWRSQGDTLQAMRAHAYADPFTDPGESDLTAHVDFEELATAAAPARHTLLSTQGVFLERLGITARAQALAARLSGDALSDHIAAHRRLTHPQEMGTLFKTLALYPEGQQPPPGLEPAKP</sequence>
<keyword evidence="4" id="KW-1185">Reference proteome</keyword>
<evidence type="ECO:0000313" key="3">
    <source>
        <dbReference type="EMBL" id="QOL83296.1"/>
    </source>
</evidence>
<reference evidence="3 4" key="1">
    <citation type="submission" date="2019-10" db="EMBL/GenBank/DDBJ databases">
        <title>Pseudopuniceibacterium sp. HQ09 islated from Antarctica.</title>
        <authorList>
            <person name="Liao L."/>
            <person name="Su S."/>
            <person name="Chen B."/>
            <person name="Yu Y."/>
        </authorList>
    </citation>
    <scope>NUCLEOTIDE SEQUENCE [LARGE SCALE GENOMIC DNA]</scope>
    <source>
        <strain evidence="3 4">HQ09</strain>
    </source>
</reference>